<evidence type="ECO:0000313" key="3">
    <source>
        <dbReference type="Proteomes" id="UP000468650"/>
    </source>
</evidence>
<dbReference type="OrthoDB" id="5573484at2"/>
<dbReference type="Pfam" id="PF23019">
    <property type="entry name" value="DUF7033"/>
    <property type="match status" value="1"/>
</dbReference>
<reference evidence="2 3" key="1">
    <citation type="submission" date="2019-09" db="EMBL/GenBank/DDBJ databases">
        <title>Genomes of family Cryomorphaceae.</title>
        <authorList>
            <person name="Bowman J.P."/>
        </authorList>
    </citation>
    <scope>NUCLEOTIDE SEQUENCE [LARGE SCALE GENOMIC DNA]</scope>
    <source>
        <strain evidence="2 3">LMG 25704</strain>
    </source>
</reference>
<comment type="caution">
    <text evidence="2">The sequence shown here is derived from an EMBL/GenBank/DDBJ whole genome shotgun (WGS) entry which is preliminary data.</text>
</comment>
<dbReference type="SUPFAM" id="SSF88713">
    <property type="entry name" value="Glycoside hydrolase/deacetylase"/>
    <property type="match status" value="1"/>
</dbReference>
<feature type="domain" description="DUF7033" evidence="1">
    <location>
        <begin position="73"/>
        <end position="152"/>
    </location>
</feature>
<dbReference type="Proteomes" id="UP000468650">
    <property type="component" value="Unassembled WGS sequence"/>
</dbReference>
<sequence>MITEVIQHYVFTHFCMVYRFIDAEGAKAAQGHFKLSDQASTYFESDDKSIPSSERVEINGNEIPVLFPSDSNGDLIASSFYFLSAYHEYIQYKGQSRTAASQTGPGYFGVTRTPVVNFYFELLAQRMSAAGIKVEKKHKRPALCLSHDIDRMNSGWLEGGLNAVKKLQFGKALKGFLHRLRGRDPWMNLDEIADEEARFNRTSTHFMLCRKSADNADYDVRAPKVQALVSELRQRGSEVGVHGSTGTHAAIPILLSDIHAVGGEISSNRFHFLHFDILNTPNVLEEAGIMADSSLGFFDEIGFRTGFTYPHYLFNFEKREMSSVMELPLNAMDTTFRKQSYLGTTIGDVPKLIDEMMTTFEVHGGVFSLLWHNNYFSEYKFGPWKSLYSEILKLADGRFENSGVTDAVTKYANLK</sequence>
<dbReference type="InterPro" id="IPR054297">
    <property type="entry name" value="DUF7033"/>
</dbReference>
<keyword evidence="3" id="KW-1185">Reference proteome</keyword>
<proteinExistence type="predicted"/>
<name>A0A6N6RK96_9FLAO</name>
<organism evidence="2 3">
    <name type="scientific">Phaeocystidibacter luteus</name>
    <dbReference type="NCBI Taxonomy" id="911197"/>
    <lineage>
        <taxon>Bacteria</taxon>
        <taxon>Pseudomonadati</taxon>
        <taxon>Bacteroidota</taxon>
        <taxon>Flavobacteriia</taxon>
        <taxon>Flavobacteriales</taxon>
        <taxon>Phaeocystidibacteraceae</taxon>
        <taxon>Phaeocystidibacter</taxon>
    </lineage>
</organism>
<protein>
    <recommendedName>
        <fullName evidence="1">DUF7033 domain-containing protein</fullName>
    </recommendedName>
</protein>
<dbReference type="EMBL" id="WBVO01000007">
    <property type="protein sequence ID" value="KAB2809781.1"/>
    <property type="molecule type" value="Genomic_DNA"/>
</dbReference>
<dbReference type="AlphaFoldDB" id="A0A6N6RK96"/>
<dbReference type="Gene3D" id="3.20.20.370">
    <property type="entry name" value="Glycoside hydrolase/deacetylase"/>
    <property type="match status" value="1"/>
</dbReference>
<dbReference type="InterPro" id="IPR011330">
    <property type="entry name" value="Glyco_hydro/deAcase_b/a-brl"/>
</dbReference>
<dbReference type="RefSeq" id="WP_151667604.1">
    <property type="nucleotide sequence ID" value="NZ_WBVO01000007.1"/>
</dbReference>
<dbReference type="GO" id="GO:0005975">
    <property type="term" value="P:carbohydrate metabolic process"/>
    <property type="evidence" value="ECO:0007669"/>
    <property type="project" value="InterPro"/>
</dbReference>
<evidence type="ECO:0000259" key="1">
    <source>
        <dbReference type="Pfam" id="PF23019"/>
    </source>
</evidence>
<evidence type="ECO:0000313" key="2">
    <source>
        <dbReference type="EMBL" id="KAB2809781.1"/>
    </source>
</evidence>
<accession>A0A6N6RK96</accession>
<gene>
    <name evidence="2" type="ORF">F8C67_09500</name>
</gene>